<organism evidence="1 2">
    <name type="scientific">Mycoplasma putrefaciens (strain ATCC 15718 / NCTC 10155 / C30 KS-1 / KS-1)</name>
    <dbReference type="NCBI Taxonomy" id="743965"/>
    <lineage>
        <taxon>Bacteria</taxon>
        <taxon>Bacillati</taxon>
        <taxon>Mycoplasmatota</taxon>
        <taxon>Mollicutes</taxon>
        <taxon>Mycoplasmataceae</taxon>
        <taxon>Mycoplasma</taxon>
    </lineage>
</organism>
<dbReference type="PANTHER" id="PTHR10000">
    <property type="entry name" value="PHOSPHOSERINE PHOSPHATASE"/>
    <property type="match status" value="1"/>
</dbReference>
<sequence length="295" mass="33354">MKLKKLDVKRLILVDLDGTVLKSSTDDEIHPVTKNALQNAMKQGHTVCIVTGRAYRAMKDIYKELGCDTVVATFDGAHIHDPLKKQLKRIILPINNDIIMQIINEPEIKDAVDNILIEYYNKTLIWKEDKDLGDFFHLKEIDPKDETKVFIKGSPYELWTDPSNNIVLKLKSNQVKDQVLRVLTKYQDAVKIQSNVLYGVKAKSEKPFITLTNKNADKGFAAVFLAQYYNKDLQDAIAFGDQLNDYDMLRVVGHGIAMKNAIDGLKFVAKGITHYTNDEGGLGHYLNGLLNGEEM</sequence>
<reference evidence="1 2" key="1">
    <citation type="journal article" date="2011" name="J. Bacteriol.">
        <title>Genome Sequence of Mycoplasma putrefaciens Type Strain KS1.</title>
        <authorList>
            <person name="Calcutt M.J."/>
            <person name="Foecking M.F."/>
        </authorList>
    </citation>
    <scope>NUCLEOTIDE SEQUENCE [LARGE SCALE GENOMIC DNA]</scope>
    <source>
        <strain evidence="2">ATCC 15718 / NCTC 10155 / C30 KS-1 / KS-1</strain>
    </source>
</reference>
<dbReference type="EMBL" id="CP003021">
    <property type="protein sequence ID" value="AEM68982.1"/>
    <property type="molecule type" value="Genomic_DNA"/>
</dbReference>
<dbReference type="Gene3D" id="3.40.50.1000">
    <property type="entry name" value="HAD superfamily/HAD-like"/>
    <property type="match status" value="1"/>
</dbReference>
<dbReference type="GO" id="GO:0005829">
    <property type="term" value="C:cytosol"/>
    <property type="evidence" value="ECO:0007669"/>
    <property type="project" value="TreeGrafter"/>
</dbReference>
<dbReference type="InterPro" id="IPR023214">
    <property type="entry name" value="HAD_sf"/>
</dbReference>
<proteinExistence type="predicted"/>
<dbReference type="InterPro" id="IPR036412">
    <property type="entry name" value="HAD-like_sf"/>
</dbReference>
<dbReference type="KEGG" id="mpf:MPUT_0642"/>
<dbReference type="Pfam" id="PF08282">
    <property type="entry name" value="Hydrolase_3"/>
    <property type="match status" value="1"/>
</dbReference>
<accession>A0A7U4E9L6</accession>
<dbReference type="SUPFAM" id="SSF56784">
    <property type="entry name" value="HAD-like"/>
    <property type="match status" value="1"/>
</dbReference>
<dbReference type="RefSeq" id="WP_014035337.1">
    <property type="nucleotide sequence ID" value="NC_015946.1"/>
</dbReference>
<dbReference type="PROSITE" id="PS01229">
    <property type="entry name" value="COF_2"/>
    <property type="match status" value="1"/>
</dbReference>
<name>A0A7U4E9L6_MYCPK</name>
<dbReference type="InterPro" id="IPR000150">
    <property type="entry name" value="Cof"/>
</dbReference>
<dbReference type="Gene3D" id="3.30.1240.10">
    <property type="match status" value="1"/>
</dbReference>
<dbReference type="GO" id="GO:0000287">
    <property type="term" value="F:magnesium ion binding"/>
    <property type="evidence" value="ECO:0007669"/>
    <property type="project" value="TreeGrafter"/>
</dbReference>
<protein>
    <submittedName>
        <fullName evidence="1">HAD superfamily hydrolase</fullName>
    </submittedName>
</protein>
<dbReference type="Proteomes" id="UP000008907">
    <property type="component" value="Chromosome"/>
</dbReference>
<dbReference type="PANTHER" id="PTHR10000:SF23">
    <property type="entry name" value="5-AMINO-6-(5-PHOSPHO-D-RIBITYLAMINO)URACIL PHOSPHATASE YITU"/>
    <property type="match status" value="1"/>
</dbReference>
<dbReference type="NCBIfam" id="TIGR00099">
    <property type="entry name" value="Cof-subfamily"/>
    <property type="match status" value="1"/>
</dbReference>
<evidence type="ECO:0000313" key="2">
    <source>
        <dbReference type="Proteomes" id="UP000008907"/>
    </source>
</evidence>
<dbReference type="NCBIfam" id="TIGR01484">
    <property type="entry name" value="HAD-SF-IIB"/>
    <property type="match status" value="1"/>
</dbReference>
<evidence type="ECO:0000313" key="1">
    <source>
        <dbReference type="EMBL" id="AEM68982.1"/>
    </source>
</evidence>
<dbReference type="AlphaFoldDB" id="A0A7U4E9L6"/>
<keyword evidence="1" id="KW-0378">Hydrolase</keyword>
<dbReference type="InterPro" id="IPR006379">
    <property type="entry name" value="HAD-SF_hydro_IIB"/>
</dbReference>
<dbReference type="GO" id="GO:0016791">
    <property type="term" value="F:phosphatase activity"/>
    <property type="evidence" value="ECO:0007669"/>
    <property type="project" value="TreeGrafter"/>
</dbReference>
<gene>
    <name evidence="1" type="ordered locus">MPUT_0642</name>
</gene>